<evidence type="ECO:0000256" key="3">
    <source>
        <dbReference type="ARBA" id="ARBA00023163"/>
    </source>
</evidence>
<dbReference type="InterPro" id="IPR035472">
    <property type="entry name" value="RpiR-like_SIS"/>
</dbReference>
<dbReference type="EMBL" id="JAGSHT010000009">
    <property type="protein sequence ID" value="MBZ2196189.1"/>
    <property type="molecule type" value="Genomic_DNA"/>
</dbReference>
<dbReference type="PROSITE" id="PS51464">
    <property type="entry name" value="SIS"/>
    <property type="match status" value="1"/>
</dbReference>
<dbReference type="InterPro" id="IPR047640">
    <property type="entry name" value="RpiR-like"/>
</dbReference>
<evidence type="ECO:0000313" key="6">
    <source>
        <dbReference type="EMBL" id="MBZ2196189.1"/>
    </source>
</evidence>
<evidence type="ECO:0000259" key="4">
    <source>
        <dbReference type="PROSITE" id="PS51071"/>
    </source>
</evidence>
<dbReference type="PROSITE" id="PS51071">
    <property type="entry name" value="HTH_RPIR"/>
    <property type="match status" value="1"/>
</dbReference>
<keyword evidence="3" id="KW-0804">Transcription</keyword>
<dbReference type="PANTHER" id="PTHR30514">
    <property type="entry name" value="GLUCOKINASE"/>
    <property type="match status" value="1"/>
</dbReference>
<dbReference type="InterPro" id="IPR036388">
    <property type="entry name" value="WH-like_DNA-bd_sf"/>
</dbReference>
<dbReference type="InterPro" id="IPR046348">
    <property type="entry name" value="SIS_dom_sf"/>
</dbReference>
<dbReference type="RefSeq" id="WP_223404837.1">
    <property type="nucleotide sequence ID" value="NZ_JAGSHT010000009.1"/>
</dbReference>
<dbReference type="InterPro" id="IPR009057">
    <property type="entry name" value="Homeodomain-like_sf"/>
</dbReference>
<dbReference type="SUPFAM" id="SSF53697">
    <property type="entry name" value="SIS domain"/>
    <property type="match status" value="1"/>
</dbReference>
<dbReference type="PANTHER" id="PTHR30514:SF1">
    <property type="entry name" value="HTH-TYPE TRANSCRIPTIONAL REGULATOR HEXR-RELATED"/>
    <property type="match status" value="1"/>
</dbReference>
<dbReference type="InterPro" id="IPR001347">
    <property type="entry name" value="SIS_dom"/>
</dbReference>
<dbReference type="SUPFAM" id="SSF46689">
    <property type="entry name" value="Homeodomain-like"/>
    <property type="match status" value="1"/>
</dbReference>
<keyword evidence="2" id="KW-0238">DNA-binding</keyword>
<dbReference type="InterPro" id="IPR000281">
    <property type="entry name" value="HTH_RpiR"/>
</dbReference>
<name>A0ABS7S758_9MICO</name>
<evidence type="ECO:0000256" key="1">
    <source>
        <dbReference type="ARBA" id="ARBA00023015"/>
    </source>
</evidence>
<accession>A0ABS7S758</accession>
<dbReference type="Gene3D" id="3.40.50.10490">
    <property type="entry name" value="Glucose-6-phosphate isomerase like protein, domain 1"/>
    <property type="match status" value="1"/>
</dbReference>
<reference evidence="6 7" key="1">
    <citation type="submission" date="2021-04" db="EMBL/GenBank/DDBJ databases">
        <title>Ruania sp. nov., isolated from sandy soil of mangrove forest.</title>
        <authorList>
            <person name="Ge X."/>
            <person name="Huang R."/>
            <person name="Liu W."/>
        </authorList>
    </citation>
    <scope>NUCLEOTIDE SEQUENCE [LARGE SCALE GENOMIC DNA]</scope>
    <source>
        <strain evidence="6 7">N2-46</strain>
    </source>
</reference>
<sequence>MTRPPLVLRLRGGLDQFQPSMRRVAEYVLEDPHRAARTTITDLSAASGVSQTTVMRLCHELGLAGYREFRLALAAETGRSDAAAERELRTGDIAEGDDLASVIAKIAYADARAVEDTARSLSVPELEAVVEAIATAGRVDIYGVGASGTVATDLQQKLHRIGRVAFAHADSHLALTSAALLGARDVAVGISHTGTTIDTVEALRLAGTRGATTVALTNAPESPIARLADHVLLTAARETTFRSGATASRLAQLTVVDCVFVAIAQRTYDASQAALEVTRAAVEDRRYTRTRSGPSGI</sequence>
<evidence type="ECO:0000313" key="7">
    <source>
        <dbReference type="Proteomes" id="UP000826651"/>
    </source>
</evidence>
<keyword evidence="1" id="KW-0805">Transcription regulation</keyword>
<keyword evidence="7" id="KW-1185">Reference proteome</keyword>
<evidence type="ECO:0000259" key="5">
    <source>
        <dbReference type="PROSITE" id="PS51464"/>
    </source>
</evidence>
<gene>
    <name evidence="6" type="ORF">KCQ71_08490</name>
</gene>
<evidence type="ECO:0000256" key="2">
    <source>
        <dbReference type="ARBA" id="ARBA00023125"/>
    </source>
</evidence>
<proteinExistence type="predicted"/>
<dbReference type="CDD" id="cd05013">
    <property type="entry name" value="SIS_RpiR"/>
    <property type="match status" value="1"/>
</dbReference>
<protein>
    <submittedName>
        <fullName evidence="6">MurR/RpiR family transcriptional regulator</fullName>
    </submittedName>
</protein>
<dbReference type="Pfam" id="PF01418">
    <property type="entry name" value="HTH_6"/>
    <property type="match status" value="1"/>
</dbReference>
<feature type="domain" description="HTH rpiR-type" evidence="4">
    <location>
        <begin position="4"/>
        <end position="80"/>
    </location>
</feature>
<dbReference type="Gene3D" id="1.10.10.10">
    <property type="entry name" value="Winged helix-like DNA-binding domain superfamily/Winged helix DNA-binding domain"/>
    <property type="match status" value="1"/>
</dbReference>
<comment type="caution">
    <text evidence="6">The sequence shown here is derived from an EMBL/GenBank/DDBJ whole genome shotgun (WGS) entry which is preliminary data.</text>
</comment>
<organism evidence="6 7">
    <name type="scientific">Occultella gossypii</name>
    <dbReference type="NCBI Taxonomy" id="2800820"/>
    <lineage>
        <taxon>Bacteria</taxon>
        <taxon>Bacillati</taxon>
        <taxon>Actinomycetota</taxon>
        <taxon>Actinomycetes</taxon>
        <taxon>Micrococcales</taxon>
        <taxon>Ruaniaceae</taxon>
        <taxon>Occultella</taxon>
    </lineage>
</organism>
<dbReference type="Proteomes" id="UP000826651">
    <property type="component" value="Unassembled WGS sequence"/>
</dbReference>
<dbReference type="Pfam" id="PF01380">
    <property type="entry name" value="SIS"/>
    <property type="match status" value="1"/>
</dbReference>
<feature type="domain" description="SIS" evidence="5">
    <location>
        <begin position="129"/>
        <end position="269"/>
    </location>
</feature>